<feature type="active site" description="Proton donor/acceptor" evidence="3">
    <location>
        <position position="237"/>
    </location>
</feature>
<keyword evidence="5" id="KW-0670">Pyruvate</keyword>
<dbReference type="Gene3D" id="3.20.20.150">
    <property type="entry name" value="Divalent-metal-dependent TIM barrel enzymes"/>
    <property type="match status" value="1"/>
</dbReference>
<dbReference type="AlphaFoldDB" id="A0A158JZ96"/>
<dbReference type="GO" id="GO:0046487">
    <property type="term" value="P:glyoxylate metabolic process"/>
    <property type="evidence" value="ECO:0007669"/>
    <property type="project" value="TreeGrafter"/>
</dbReference>
<dbReference type="InterPro" id="IPR036237">
    <property type="entry name" value="Xyl_isomerase-like_sf"/>
</dbReference>
<feature type="domain" description="Xylose isomerase-like TIM barrel" evidence="4">
    <location>
        <begin position="20"/>
        <end position="252"/>
    </location>
</feature>
<sequence>MKLSAHLGFQFNEVPFLARFADAAKAGYKGVEFPSPYNHDPAVLKEELDRNGLHLVQIAAPMGNSQAGDKGMTPFPVRVEEYKRSIQTALNNAVYLGCPRIHVMAGIVAREADASWAVYVANLRAAVELFSASGITTLVEVMSPRGMPNFYLSSFELAERLFNEITDPNLQVLIDTYHVASLGLDVVATLKEWLPKTGHIQIADYPDRHEPGTGSLPFGAIFNAVAAFGYDQWIGCEYHPLGDTVSGLRYLAPYLANSEVLLRPGYCPQHRDP</sequence>
<dbReference type="Proteomes" id="UP000054683">
    <property type="component" value="Unassembled WGS sequence"/>
</dbReference>
<dbReference type="PANTHER" id="PTHR43489:SF6">
    <property type="entry name" value="HYDROXYPYRUVATE ISOMERASE-RELATED"/>
    <property type="match status" value="1"/>
</dbReference>
<dbReference type="EMBL" id="FCOK02000147">
    <property type="protein sequence ID" value="SAL74065.1"/>
    <property type="molecule type" value="Genomic_DNA"/>
</dbReference>
<gene>
    <name evidence="5" type="ORF">AWB69_09131</name>
</gene>
<dbReference type="GO" id="GO:0008903">
    <property type="term" value="F:hydroxypyruvate isomerase activity"/>
    <property type="evidence" value="ECO:0007669"/>
    <property type="project" value="TreeGrafter"/>
</dbReference>
<dbReference type="PIRSF" id="PIRSF006241">
    <property type="entry name" value="HyI"/>
    <property type="match status" value="1"/>
</dbReference>
<proteinExistence type="inferred from homology"/>
<evidence type="ECO:0000313" key="5">
    <source>
        <dbReference type="EMBL" id="SAL74065.1"/>
    </source>
</evidence>
<dbReference type="InterPro" id="IPR050417">
    <property type="entry name" value="Sugar_Epim/Isomerase"/>
</dbReference>
<feature type="active site" description="Proton donor/acceptor" evidence="3">
    <location>
        <position position="140"/>
    </location>
</feature>
<dbReference type="PANTHER" id="PTHR43489">
    <property type="entry name" value="ISOMERASE"/>
    <property type="match status" value="1"/>
</dbReference>
<accession>A0A158JZ96</accession>
<dbReference type="InterPro" id="IPR013022">
    <property type="entry name" value="Xyl_isomerase-like_TIM-brl"/>
</dbReference>
<evidence type="ECO:0000259" key="4">
    <source>
        <dbReference type="Pfam" id="PF01261"/>
    </source>
</evidence>
<evidence type="ECO:0000256" key="3">
    <source>
        <dbReference type="PIRSR" id="PIRSR006241-50"/>
    </source>
</evidence>
<keyword evidence="1 2" id="KW-0413">Isomerase</keyword>
<protein>
    <submittedName>
        <fullName evidence="5">Hydroxypyruvate isomerase</fullName>
    </submittedName>
</protein>
<dbReference type="SUPFAM" id="SSF51658">
    <property type="entry name" value="Xylose isomerase-like"/>
    <property type="match status" value="1"/>
</dbReference>
<dbReference type="Pfam" id="PF01261">
    <property type="entry name" value="AP_endonuc_2"/>
    <property type="match status" value="1"/>
</dbReference>
<evidence type="ECO:0000256" key="1">
    <source>
        <dbReference type="ARBA" id="ARBA00023235"/>
    </source>
</evidence>
<evidence type="ECO:0000256" key="2">
    <source>
        <dbReference type="PIRNR" id="PIRNR006241"/>
    </source>
</evidence>
<comment type="similarity">
    <text evidence="2">Belongs to the hyi family.</text>
</comment>
<dbReference type="OrthoDB" id="9786584at2"/>
<name>A0A158JZ96_9BURK</name>
<dbReference type="InterPro" id="IPR026040">
    <property type="entry name" value="HyI-like"/>
</dbReference>
<dbReference type="RefSeq" id="WP_062093113.1">
    <property type="nucleotide sequence ID" value="NZ_FCOK02000147.1"/>
</dbReference>
<evidence type="ECO:0000313" key="6">
    <source>
        <dbReference type="Proteomes" id="UP000054683"/>
    </source>
</evidence>
<organism evidence="5 6">
    <name type="scientific">Caballeronia udeis</name>
    <dbReference type="NCBI Taxonomy" id="1232866"/>
    <lineage>
        <taxon>Bacteria</taxon>
        <taxon>Pseudomonadati</taxon>
        <taxon>Pseudomonadota</taxon>
        <taxon>Betaproteobacteria</taxon>
        <taxon>Burkholderiales</taxon>
        <taxon>Burkholderiaceae</taxon>
        <taxon>Caballeronia</taxon>
    </lineage>
</organism>
<reference evidence="5 6" key="1">
    <citation type="submission" date="2016-01" db="EMBL/GenBank/DDBJ databases">
        <authorList>
            <person name="Oliw E.H."/>
        </authorList>
    </citation>
    <scope>NUCLEOTIDE SEQUENCE [LARGE SCALE GENOMIC DNA]</scope>
    <source>
        <strain evidence="5">LMG 27134</strain>
    </source>
</reference>